<dbReference type="Gene3D" id="3.40.630.30">
    <property type="match status" value="1"/>
</dbReference>
<evidence type="ECO:0000313" key="3">
    <source>
        <dbReference type="Proteomes" id="UP000320653"/>
    </source>
</evidence>
<sequence length="180" mass="19866">MKIPDDDISEKPPRAAKLQGFVIRAATPDDAEAISLLANLPGYRFGTLRMPFQTVAETRKWLENPAPGANRLVADLDGLVIGDIFLGPNSGRRRHAATLGMGVHDDFDGRGVGSALMKAVLDIADNWLNLKRVELTVYTDNQSAIRLYEKNGFVTEGHFKDFAFRDGRFVDAYSMARLKG</sequence>
<dbReference type="OrthoDB" id="336415at2"/>
<keyword evidence="3" id="KW-1185">Reference proteome</keyword>
<accession>A0A561QVG1</accession>
<gene>
    <name evidence="2" type="ORF">FHW37_103222</name>
</gene>
<comment type="caution">
    <text evidence="2">The sequence shown here is derived from an EMBL/GenBank/DDBJ whole genome shotgun (WGS) entry which is preliminary data.</text>
</comment>
<dbReference type="PANTHER" id="PTHR43415:SF3">
    <property type="entry name" value="GNAT-FAMILY ACETYLTRANSFERASE"/>
    <property type="match status" value="1"/>
</dbReference>
<dbReference type="InterPro" id="IPR016181">
    <property type="entry name" value="Acyl_CoA_acyltransferase"/>
</dbReference>
<dbReference type="PROSITE" id="PS51186">
    <property type="entry name" value="GNAT"/>
    <property type="match status" value="1"/>
</dbReference>
<reference evidence="2 3" key="1">
    <citation type="submission" date="2019-06" db="EMBL/GenBank/DDBJ databases">
        <title>Sorghum-associated microbial communities from plants grown in Nebraska, USA.</title>
        <authorList>
            <person name="Schachtman D."/>
        </authorList>
    </citation>
    <scope>NUCLEOTIDE SEQUENCE [LARGE SCALE GENOMIC DNA]</scope>
    <source>
        <strain evidence="2 3">1225</strain>
    </source>
</reference>
<keyword evidence="2" id="KW-0808">Transferase</keyword>
<dbReference type="RefSeq" id="WP_145636512.1">
    <property type="nucleotide sequence ID" value="NZ_VIWP01000003.1"/>
</dbReference>
<evidence type="ECO:0000313" key="2">
    <source>
        <dbReference type="EMBL" id="TWF54357.1"/>
    </source>
</evidence>
<name>A0A561QVG1_9HYPH</name>
<dbReference type="EMBL" id="VIWP01000003">
    <property type="protein sequence ID" value="TWF54357.1"/>
    <property type="molecule type" value="Genomic_DNA"/>
</dbReference>
<protein>
    <submittedName>
        <fullName evidence="2">Putative acetyltransferase</fullName>
    </submittedName>
</protein>
<dbReference type="PANTHER" id="PTHR43415">
    <property type="entry name" value="SPERMIDINE N(1)-ACETYLTRANSFERASE"/>
    <property type="match status" value="1"/>
</dbReference>
<dbReference type="Proteomes" id="UP000320653">
    <property type="component" value="Unassembled WGS sequence"/>
</dbReference>
<dbReference type="SUPFAM" id="SSF55729">
    <property type="entry name" value="Acyl-CoA N-acyltransferases (Nat)"/>
    <property type="match status" value="1"/>
</dbReference>
<dbReference type="Pfam" id="PF00583">
    <property type="entry name" value="Acetyltransf_1"/>
    <property type="match status" value="1"/>
</dbReference>
<dbReference type="GO" id="GO:0016747">
    <property type="term" value="F:acyltransferase activity, transferring groups other than amino-acyl groups"/>
    <property type="evidence" value="ECO:0007669"/>
    <property type="project" value="InterPro"/>
</dbReference>
<evidence type="ECO:0000259" key="1">
    <source>
        <dbReference type="PROSITE" id="PS51186"/>
    </source>
</evidence>
<dbReference type="AlphaFoldDB" id="A0A561QVG1"/>
<organism evidence="2 3">
    <name type="scientific">Neorhizobium alkalisoli</name>
    <dbReference type="NCBI Taxonomy" id="528178"/>
    <lineage>
        <taxon>Bacteria</taxon>
        <taxon>Pseudomonadati</taxon>
        <taxon>Pseudomonadota</taxon>
        <taxon>Alphaproteobacteria</taxon>
        <taxon>Hyphomicrobiales</taxon>
        <taxon>Rhizobiaceae</taxon>
        <taxon>Rhizobium/Agrobacterium group</taxon>
        <taxon>Neorhizobium</taxon>
    </lineage>
</organism>
<dbReference type="InterPro" id="IPR000182">
    <property type="entry name" value="GNAT_dom"/>
</dbReference>
<dbReference type="CDD" id="cd04301">
    <property type="entry name" value="NAT_SF"/>
    <property type="match status" value="1"/>
</dbReference>
<proteinExistence type="predicted"/>
<feature type="domain" description="N-acetyltransferase" evidence="1">
    <location>
        <begin position="21"/>
        <end position="180"/>
    </location>
</feature>